<feature type="compositionally biased region" description="Gly residues" evidence="1">
    <location>
        <begin position="407"/>
        <end position="417"/>
    </location>
</feature>
<dbReference type="Proteomes" id="UP000215002">
    <property type="component" value="Chromosome"/>
</dbReference>
<dbReference type="AlphaFoldDB" id="A0A223NYL0"/>
<evidence type="ECO:0000313" key="3">
    <source>
        <dbReference type="EMBL" id="ASU34784.1"/>
    </source>
</evidence>
<evidence type="ECO:0000256" key="1">
    <source>
        <dbReference type="SAM" id="MobiDB-lite"/>
    </source>
</evidence>
<dbReference type="OrthoDB" id="6286374at2"/>
<dbReference type="KEGG" id="muc:MuYL_2897"/>
<feature type="compositionally biased region" description="Basic and acidic residues" evidence="1">
    <location>
        <begin position="324"/>
        <end position="334"/>
    </location>
</feature>
<keyword evidence="2" id="KW-1133">Transmembrane helix</keyword>
<dbReference type="EMBL" id="CP022743">
    <property type="protein sequence ID" value="ASU34784.1"/>
    <property type="molecule type" value="Genomic_DNA"/>
</dbReference>
<gene>
    <name evidence="3" type="ORF">MuYL_2897</name>
</gene>
<evidence type="ECO:0000313" key="4">
    <source>
        <dbReference type="Proteomes" id="UP000215002"/>
    </source>
</evidence>
<accession>A0A223NYL0</accession>
<proteinExistence type="predicted"/>
<keyword evidence="4" id="KW-1185">Reference proteome</keyword>
<reference evidence="3 4" key="1">
    <citation type="submission" date="2017-08" db="EMBL/GenBank/DDBJ databases">
        <title>Complete genome sequence of Mucilaginibacter sp. strain BJC16-A31.</title>
        <authorList>
            <consortium name="Henan University of Science and Technology"/>
            <person name="You X."/>
        </authorList>
    </citation>
    <scope>NUCLEOTIDE SEQUENCE [LARGE SCALE GENOMIC DNA]</scope>
    <source>
        <strain evidence="3 4">BJC16-A31</strain>
    </source>
</reference>
<feature type="region of interest" description="Disordered" evidence="1">
    <location>
        <begin position="324"/>
        <end position="363"/>
    </location>
</feature>
<protein>
    <submittedName>
        <fullName evidence="3">Uncharacterized protein</fullName>
    </submittedName>
</protein>
<sequence>MLGSNILEVAMGLIFVFILVSTICTAIREGIEAKLKTRAAYLERGIRQLLHDTDGTGLAKAFYNHPLIFGLFNGEYKKGESGDSDKGPDLMASGKNLPSYIPSKSFAVALLDIAARGVTGDDATDVAAAEATTGSPVITLDGIRKNVTNMPNSPVQQILLYAIDNAQGDINKVQASIEDWYNSGMDRVSGWYKRSTQWIILWIALIVTIALNVNTIKVVKYLAKNDTQRKMLVASAESAAKDTNKTVGYKDAQATLDTLKLPLGWDNEALTSARMDPKEPDSFWNTFAGPLLGWLITAFAATLGAPFWFDMLNKVMIIRSTVKPNEKSGNEASRDPQTPPAPVININNGPSQAEGDSKGGSTAAAVPALTETVKAAADAGITAVQKKTAEVKTLNKLPEVATTSTTGGTGAAPGGEDGNAAGDFTPPPRDNPPVTDTDNSEADGCDVDATDLTGDEDLPESKGGIQ</sequence>
<feature type="transmembrane region" description="Helical" evidence="2">
    <location>
        <begin position="291"/>
        <end position="309"/>
    </location>
</feature>
<evidence type="ECO:0000256" key="2">
    <source>
        <dbReference type="SAM" id="Phobius"/>
    </source>
</evidence>
<keyword evidence="2" id="KW-0812">Transmembrane</keyword>
<feature type="region of interest" description="Disordered" evidence="1">
    <location>
        <begin position="399"/>
        <end position="466"/>
    </location>
</feature>
<feature type="transmembrane region" description="Helical" evidence="2">
    <location>
        <begin position="199"/>
        <end position="223"/>
    </location>
</feature>
<keyword evidence="2" id="KW-0472">Membrane</keyword>
<feature type="transmembrane region" description="Helical" evidence="2">
    <location>
        <begin position="6"/>
        <end position="27"/>
    </location>
</feature>
<organism evidence="3 4">
    <name type="scientific">Mucilaginibacter xinganensis</name>
    <dbReference type="NCBI Taxonomy" id="1234841"/>
    <lineage>
        <taxon>Bacteria</taxon>
        <taxon>Pseudomonadati</taxon>
        <taxon>Bacteroidota</taxon>
        <taxon>Sphingobacteriia</taxon>
        <taxon>Sphingobacteriales</taxon>
        <taxon>Sphingobacteriaceae</taxon>
        <taxon>Mucilaginibacter</taxon>
    </lineage>
</organism>
<name>A0A223NYL0_9SPHI</name>
<feature type="compositionally biased region" description="Acidic residues" evidence="1">
    <location>
        <begin position="438"/>
        <end position="458"/>
    </location>
</feature>